<evidence type="ECO:0000256" key="21">
    <source>
        <dbReference type="SAM" id="Phobius"/>
    </source>
</evidence>
<dbReference type="Proteomes" id="UP000509429">
    <property type="component" value="Chromosome"/>
</dbReference>
<evidence type="ECO:0000256" key="14">
    <source>
        <dbReference type="ARBA" id="ARBA00032370"/>
    </source>
</evidence>
<name>A0A6N0HNP4_9GAMM</name>
<evidence type="ECO:0000256" key="11">
    <source>
        <dbReference type="ARBA" id="ARBA00023136"/>
    </source>
</evidence>
<evidence type="ECO:0000256" key="5">
    <source>
        <dbReference type="ARBA" id="ARBA00022676"/>
    </source>
</evidence>
<feature type="transmembrane region" description="Helical" evidence="21">
    <location>
        <begin position="111"/>
        <end position="128"/>
    </location>
</feature>
<keyword evidence="23" id="KW-1185">Reference proteome</keyword>
<evidence type="ECO:0000256" key="2">
    <source>
        <dbReference type="ARBA" id="ARBA00004752"/>
    </source>
</evidence>
<evidence type="ECO:0000313" key="23">
    <source>
        <dbReference type="Proteomes" id="UP000509429"/>
    </source>
</evidence>
<feature type="transmembrane region" description="Helical" evidence="21">
    <location>
        <begin position="263"/>
        <end position="288"/>
    </location>
</feature>
<dbReference type="InterPro" id="IPR001182">
    <property type="entry name" value="FtsW/RodA"/>
</dbReference>
<organism evidence="22 23">
    <name type="scientific">Candidatus Ruthia endofausta</name>
    <dbReference type="NCBI Taxonomy" id="2738852"/>
    <lineage>
        <taxon>Bacteria</taxon>
        <taxon>Pseudomonadati</taxon>
        <taxon>Pseudomonadota</taxon>
        <taxon>Gammaproteobacteria</taxon>
        <taxon>Candidatus Pseudothioglobaceae</taxon>
        <taxon>Candidatus Ruthturnera</taxon>
    </lineage>
</organism>
<keyword evidence="4" id="KW-0132">Cell division</keyword>
<keyword evidence="3" id="KW-1003">Cell membrane</keyword>
<dbReference type="Pfam" id="PF01098">
    <property type="entry name" value="FTSW_RODA_SPOVE"/>
    <property type="match status" value="1"/>
</dbReference>
<dbReference type="GO" id="GO:0015648">
    <property type="term" value="F:lipid-linked peptidoglycan transporter activity"/>
    <property type="evidence" value="ECO:0007669"/>
    <property type="project" value="TreeGrafter"/>
</dbReference>
<reference evidence="22 23" key="1">
    <citation type="submission" date="2020-05" db="EMBL/GenBank/DDBJ databases">
        <title>Horizontal transmission and recombination maintain forever young bacterial symbiont genomes.</title>
        <authorList>
            <person name="Russell S.L."/>
            <person name="Pepper-Tunick E."/>
            <person name="Svedberg J."/>
            <person name="Byrne A."/>
            <person name="Ruelas Castillo J."/>
            <person name="Vollmers C."/>
            <person name="Beinart R.A."/>
            <person name="Corbett-Detig R."/>
        </authorList>
    </citation>
    <scope>NUCLEOTIDE SEQUENCE [LARGE SCALE GENOMIC DNA]</scope>
    <source>
        <strain evidence="22">JDF_Ridge</strain>
    </source>
</reference>
<keyword evidence="7 21" id="KW-0812">Transmembrane</keyword>
<dbReference type="RefSeq" id="WP_174605439.1">
    <property type="nucleotide sequence ID" value="NZ_CP054490.1"/>
</dbReference>
<dbReference type="GO" id="GO:0051301">
    <property type="term" value="P:cell division"/>
    <property type="evidence" value="ECO:0007669"/>
    <property type="project" value="UniProtKB-KW"/>
</dbReference>
<evidence type="ECO:0000256" key="7">
    <source>
        <dbReference type="ARBA" id="ARBA00022692"/>
    </source>
</evidence>
<evidence type="ECO:0000256" key="17">
    <source>
        <dbReference type="ARBA" id="ARBA00041185"/>
    </source>
</evidence>
<comment type="pathway">
    <text evidence="2">Cell wall biogenesis; peptidoglycan biosynthesis.</text>
</comment>
<feature type="transmembrane region" description="Helical" evidence="21">
    <location>
        <begin position="308"/>
        <end position="329"/>
    </location>
</feature>
<keyword evidence="11 21" id="KW-0472">Membrane</keyword>
<keyword evidence="6" id="KW-0808">Transferase</keyword>
<evidence type="ECO:0000256" key="9">
    <source>
        <dbReference type="ARBA" id="ARBA00022984"/>
    </source>
</evidence>
<feature type="transmembrane region" description="Helical" evidence="21">
    <location>
        <begin position="140"/>
        <end position="157"/>
    </location>
</feature>
<keyword evidence="5" id="KW-0328">Glycosyltransferase</keyword>
<dbReference type="EMBL" id="CP054490">
    <property type="protein sequence ID" value="QKQ23999.1"/>
    <property type="molecule type" value="Genomic_DNA"/>
</dbReference>
<sequence>MFEKTGQLPDKNLLFSILTLLTFGWILSFSASLGHFSSYGYFMKQTVFIILGLSLGYTVLKVPLYFYKNHSKLFFIITLICLALVFLPEPIGKTVKGSTRWINFVLFKFQPSEMMKLVMILFMGGFLVRQEKDLRKPYMGFIKTLIIIGASSFLLLLEPDIGATFIISATAFAMLLTAGVYLKQLFIVGASVVAVFIVILFQIPNRVERLTSFWREDLWLNESEKVWQTKQALIGIARGDWTGVGLGNGIQKYTKLPEPHTDMIFAIIGEETGIVGMLFVLFTFAYIVLKGFKIAKDALKSNRKYSSYVAFGICTWLSMQFSVNIAMNLGLIPPKGFTLPLISYGGSSMIFALISLAILLRIDMESRCEYSKQKHYV</sequence>
<proteinExistence type="inferred from homology"/>
<dbReference type="GO" id="GO:0005886">
    <property type="term" value="C:plasma membrane"/>
    <property type="evidence" value="ECO:0007669"/>
    <property type="project" value="UniProtKB-SubCell"/>
</dbReference>
<evidence type="ECO:0000256" key="13">
    <source>
        <dbReference type="ARBA" id="ARBA00023316"/>
    </source>
</evidence>
<keyword evidence="8" id="KW-0133">Cell shape</keyword>
<accession>A0A6N0HNP4</accession>
<gene>
    <name evidence="22" type="primary">ftsW</name>
    <name evidence="22" type="ORF">HUE58_02200</name>
</gene>
<comment type="similarity">
    <text evidence="16">Belongs to the SEDS family. FtsW subfamily.</text>
</comment>
<feature type="transmembrane region" description="Helical" evidence="21">
    <location>
        <begin position="73"/>
        <end position="91"/>
    </location>
</feature>
<dbReference type="GO" id="GO:0071555">
    <property type="term" value="P:cell wall organization"/>
    <property type="evidence" value="ECO:0007669"/>
    <property type="project" value="UniProtKB-KW"/>
</dbReference>
<keyword evidence="13" id="KW-0961">Cell wall biogenesis/degradation</keyword>
<evidence type="ECO:0000256" key="3">
    <source>
        <dbReference type="ARBA" id="ARBA00022475"/>
    </source>
</evidence>
<evidence type="ECO:0000256" key="12">
    <source>
        <dbReference type="ARBA" id="ARBA00023306"/>
    </source>
</evidence>
<comment type="subcellular location">
    <subcellularLocation>
        <location evidence="1">Cell membrane</location>
        <topology evidence="1">Multi-pass membrane protein</topology>
    </subcellularLocation>
</comment>
<keyword evidence="12" id="KW-0131">Cell cycle</keyword>
<dbReference type="AlphaFoldDB" id="A0A6N0HNP4"/>
<evidence type="ECO:0000256" key="15">
    <source>
        <dbReference type="ARBA" id="ARBA00033270"/>
    </source>
</evidence>
<evidence type="ECO:0000256" key="18">
    <source>
        <dbReference type="ARBA" id="ARBA00041418"/>
    </source>
</evidence>
<evidence type="ECO:0000256" key="1">
    <source>
        <dbReference type="ARBA" id="ARBA00004651"/>
    </source>
</evidence>
<feature type="transmembrane region" description="Helical" evidence="21">
    <location>
        <begin position="12"/>
        <end position="34"/>
    </location>
</feature>
<evidence type="ECO:0000256" key="4">
    <source>
        <dbReference type="ARBA" id="ARBA00022618"/>
    </source>
</evidence>
<keyword evidence="9" id="KW-0573">Peptidoglycan synthesis</keyword>
<dbReference type="GO" id="GO:0009252">
    <property type="term" value="P:peptidoglycan biosynthetic process"/>
    <property type="evidence" value="ECO:0007669"/>
    <property type="project" value="UniProtKB-KW"/>
</dbReference>
<evidence type="ECO:0000313" key="22">
    <source>
        <dbReference type="EMBL" id="QKQ23999.1"/>
    </source>
</evidence>
<dbReference type="PANTHER" id="PTHR30474:SF2">
    <property type="entry name" value="PEPTIDOGLYCAN GLYCOSYLTRANSFERASE FTSW-RELATED"/>
    <property type="match status" value="1"/>
</dbReference>
<feature type="transmembrane region" description="Helical" evidence="21">
    <location>
        <begin position="46"/>
        <end position="66"/>
    </location>
</feature>
<dbReference type="GO" id="GO:0008955">
    <property type="term" value="F:peptidoglycan glycosyltransferase activity"/>
    <property type="evidence" value="ECO:0007669"/>
    <property type="project" value="UniProtKB-EC"/>
</dbReference>
<evidence type="ECO:0000256" key="20">
    <source>
        <dbReference type="ARBA" id="ARBA00049902"/>
    </source>
</evidence>
<comment type="catalytic activity">
    <reaction evidence="20">
        <text>[GlcNAc-(1-&gt;4)-Mur2Ac(oyl-L-Ala-gamma-D-Glu-L-Lys-D-Ala-D-Ala)](n)-di-trans,octa-cis-undecaprenyl diphosphate + beta-D-GlcNAc-(1-&gt;4)-Mur2Ac(oyl-L-Ala-gamma-D-Glu-L-Lys-D-Ala-D-Ala)-di-trans,octa-cis-undecaprenyl diphosphate = [GlcNAc-(1-&gt;4)-Mur2Ac(oyl-L-Ala-gamma-D-Glu-L-Lys-D-Ala-D-Ala)](n+1)-di-trans,octa-cis-undecaprenyl diphosphate + di-trans,octa-cis-undecaprenyl diphosphate + H(+)</text>
        <dbReference type="Rhea" id="RHEA:23708"/>
        <dbReference type="Rhea" id="RHEA-COMP:9602"/>
        <dbReference type="Rhea" id="RHEA-COMP:9603"/>
        <dbReference type="ChEBI" id="CHEBI:15378"/>
        <dbReference type="ChEBI" id="CHEBI:58405"/>
        <dbReference type="ChEBI" id="CHEBI:60033"/>
        <dbReference type="ChEBI" id="CHEBI:78435"/>
        <dbReference type="EC" id="2.4.99.28"/>
    </reaction>
</comment>
<dbReference type="InterPro" id="IPR013437">
    <property type="entry name" value="FtsW"/>
</dbReference>
<dbReference type="GO" id="GO:0032153">
    <property type="term" value="C:cell division site"/>
    <property type="evidence" value="ECO:0007669"/>
    <property type="project" value="TreeGrafter"/>
</dbReference>
<dbReference type="PANTHER" id="PTHR30474">
    <property type="entry name" value="CELL CYCLE PROTEIN"/>
    <property type="match status" value="1"/>
</dbReference>
<dbReference type="GO" id="GO:0008360">
    <property type="term" value="P:regulation of cell shape"/>
    <property type="evidence" value="ECO:0007669"/>
    <property type="project" value="UniProtKB-KW"/>
</dbReference>
<protein>
    <recommendedName>
        <fullName evidence="17">Probable peptidoglycan glycosyltransferase FtsW</fullName>
        <ecNumber evidence="19">2.4.99.28</ecNumber>
    </recommendedName>
    <alternativeName>
        <fullName evidence="18">Cell division protein FtsW</fullName>
    </alternativeName>
    <alternativeName>
        <fullName evidence="15">Cell wall polymerase</fullName>
    </alternativeName>
    <alternativeName>
        <fullName evidence="14">Peptidoglycan polymerase</fullName>
    </alternativeName>
</protein>
<dbReference type="EC" id="2.4.99.28" evidence="19"/>
<evidence type="ECO:0000256" key="19">
    <source>
        <dbReference type="ARBA" id="ARBA00044770"/>
    </source>
</evidence>
<evidence type="ECO:0000256" key="10">
    <source>
        <dbReference type="ARBA" id="ARBA00022989"/>
    </source>
</evidence>
<feature type="transmembrane region" description="Helical" evidence="21">
    <location>
        <begin position="341"/>
        <end position="362"/>
    </location>
</feature>
<evidence type="ECO:0000256" key="16">
    <source>
        <dbReference type="ARBA" id="ARBA00038053"/>
    </source>
</evidence>
<feature type="transmembrane region" description="Helical" evidence="21">
    <location>
        <begin position="185"/>
        <end position="203"/>
    </location>
</feature>
<feature type="transmembrane region" description="Helical" evidence="21">
    <location>
        <begin position="163"/>
        <end position="180"/>
    </location>
</feature>
<dbReference type="NCBIfam" id="TIGR02614">
    <property type="entry name" value="ftsW"/>
    <property type="match status" value="1"/>
</dbReference>
<dbReference type="KEGG" id="reo:HUE58_02200"/>
<evidence type="ECO:0000256" key="8">
    <source>
        <dbReference type="ARBA" id="ARBA00022960"/>
    </source>
</evidence>
<evidence type="ECO:0000256" key="6">
    <source>
        <dbReference type="ARBA" id="ARBA00022679"/>
    </source>
</evidence>
<keyword evidence="10 21" id="KW-1133">Transmembrane helix</keyword>